<gene>
    <name evidence="1" type="ORF">L0M99_03335</name>
</gene>
<comment type="caution">
    <text evidence="1">The sequence shown here is derived from an EMBL/GenBank/DDBJ whole genome shotgun (WGS) entry which is preliminary data.</text>
</comment>
<proteinExistence type="predicted"/>
<reference evidence="1" key="1">
    <citation type="submission" date="2022-01" db="EMBL/GenBank/DDBJ databases">
        <title>Collection of gut derived symbiotic bacterial strains cultured from healthy donors.</title>
        <authorList>
            <person name="Lin H."/>
            <person name="Kohout C."/>
            <person name="Waligurski E."/>
            <person name="Pamer E.G."/>
        </authorList>
    </citation>
    <scope>NUCLEOTIDE SEQUENCE</scope>
    <source>
        <strain evidence="1">DFI.7.46</strain>
    </source>
</reference>
<protein>
    <recommendedName>
        <fullName evidence="3">HK97 gp10 family phage protein</fullName>
    </recommendedName>
</protein>
<accession>A0AAJ1BAW5</accession>
<organism evidence="1 2">
    <name type="scientific">Varibaculum cambriense</name>
    <dbReference type="NCBI Taxonomy" id="184870"/>
    <lineage>
        <taxon>Bacteria</taxon>
        <taxon>Bacillati</taxon>
        <taxon>Actinomycetota</taxon>
        <taxon>Actinomycetes</taxon>
        <taxon>Actinomycetales</taxon>
        <taxon>Actinomycetaceae</taxon>
        <taxon>Varibaculum</taxon>
    </lineage>
</organism>
<name>A0AAJ1BAW5_9ACTO</name>
<evidence type="ECO:0000313" key="1">
    <source>
        <dbReference type="EMBL" id="MCG4617532.1"/>
    </source>
</evidence>
<dbReference type="Proteomes" id="UP001200537">
    <property type="component" value="Unassembled WGS sequence"/>
</dbReference>
<dbReference type="RefSeq" id="WP_238127762.1">
    <property type="nucleotide sequence ID" value="NZ_JAKNHJ010000005.1"/>
</dbReference>
<evidence type="ECO:0000313" key="2">
    <source>
        <dbReference type="Proteomes" id="UP001200537"/>
    </source>
</evidence>
<dbReference type="EMBL" id="JAKNHJ010000005">
    <property type="protein sequence ID" value="MCG4617532.1"/>
    <property type="molecule type" value="Genomic_DNA"/>
</dbReference>
<dbReference type="AlphaFoldDB" id="A0AAJ1BAW5"/>
<evidence type="ECO:0008006" key="3">
    <source>
        <dbReference type="Google" id="ProtNLM"/>
    </source>
</evidence>
<sequence length="97" mass="11001">MSKAVNVEVEINEDFFNRIGHDQAISQLTHSIAEAAAIEARATAPYDTGDYQRSIHTRKVKSKRRTMWQVVADDWKAAILEAKTGNLRKAVNRAKKY</sequence>